<dbReference type="InterPro" id="IPR011989">
    <property type="entry name" value="ARM-like"/>
</dbReference>
<dbReference type="HOGENOM" id="CLU_223626_0_0_1"/>
<dbReference type="GO" id="GO:0043495">
    <property type="term" value="F:protein-membrane adaptor activity"/>
    <property type="evidence" value="ECO:0007669"/>
    <property type="project" value="InterPro"/>
</dbReference>
<dbReference type="InterPro" id="IPR000225">
    <property type="entry name" value="Armadillo"/>
</dbReference>
<dbReference type="Proteomes" id="UP000019132">
    <property type="component" value="Unassembled WGS sequence"/>
</dbReference>
<dbReference type="Pfam" id="PF00514">
    <property type="entry name" value="Arm"/>
    <property type="match status" value="1"/>
</dbReference>
<evidence type="ECO:0000256" key="7">
    <source>
        <dbReference type="ARBA" id="ARBA00026209"/>
    </source>
</evidence>
<evidence type="ECO:0000256" key="6">
    <source>
        <dbReference type="ARBA" id="ARBA00023288"/>
    </source>
</evidence>
<reference evidence="11" key="1">
    <citation type="journal article" date="2010" name="Genome Biol.">
        <title>Genome sequence of the necrotrophic plant pathogen Pythium ultimum reveals original pathogenicity mechanisms and effector repertoire.</title>
        <authorList>
            <person name="Levesque C.A."/>
            <person name="Brouwer H."/>
            <person name="Cano L."/>
            <person name="Hamilton J.P."/>
            <person name="Holt C."/>
            <person name="Huitema E."/>
            <person name="Raffaele S."/>
            <person name="Robideau G.P."/>
            <person name="Thines M."/>
            <person name="Win J."/>
            <person name="Zerillo M.M."/>
            <person name="Beakes G.W."/>
            <person name="Boore J.L."/>
            <person name="Busam D."/>
            <person name="Dumas B."/>
            <person name="Ferriera S."/>
            <person name="Fuerstenberg S.I."/>
            <person name="Gachon C.M."/>
            <person name="Gaulin E."/>
            <person name="Govers F."/>
            <person name="Grenville-Briggs L."/>
            <person name="Horner N."/>
            <person name="Hostetler J."/>
            <person name="Jiang R.H."/>
            <person name="Johnson J."/>
            <person name="Krajaejun T."/>
            <person name="Lin H."/>
            <person name="Meijer H.J."/>
            <person name="Moore B."/>
            <person name="Morris P."/>
            <person name="Phuntmart V."/>
            <person name="Puiu D."/>
            <person name="Shetty J."/>
            <person name="Stajich J.E."/>
            <person name="Tripathy S."/>
            <person name="Wawra S."/>
            <person name="van West P."/>
            <person name="Whitty B.R."/>
            <person name="Coutinho P.M."/>
            <person name="Henrissat B."/>
            <person name="Martin F."/>
            <person name="Thomas P.D."/>
            <person name="Tyler B.M."/>
            <person name="De Vries R.P."/>
            <person name="Kamoun S."/>
            <person name="Yandell M."/>
            <person name="Tisserat N."/>
            <person name="Buell C.R."/>
        </authorList>
    </citation>
    <scope>NUCLEOTIDE SEQUENCE</scope>
    <source>
        <strain evidence="11">DAOM:BR144</strain>
    </source>
</reference>
<dbReference type="VEuPathDB" id="FungiDB:PYU1_G012810"/>
<evidence type="ECO:0000256" key="3">
    <source>
        <dbReference type="ARBA" id="ARBA00022554"/>
    </source>
</evidence>
<evidence type="ECO:0000256" key="8">
    <source>
        <dbReference type="PROSITE-ProRule" id="PRU00259"/>
    </source>
</evidence>
<comment type="subcellular location">
    <subcellularLocation>
        <location evidence="1">Vacuole membrane</location>
        <topology evidence="1">Lipid-anchor</topology>
    </subcellularLocation>
</comment>
<comment type="similarity">
    <text evidence="2">Belongs to the beta-catenin family.</text>
</comment>
<dbReference type="InParanoid" id="K3X6I8"/>
<keyword evidence="11" id="KW-1185">Reference proteome</keyword>
<dbReference type="PROSITE" id="PS50176">
    <property type="entry name" value="ARM_REPEAT"/>
    <property type="match status" value="2"/>
</dbReference>
<dbReference type="eggNOG" id="KOG4224">
    <property type="taxonomic scope" value="Eukaryota"/>
</dbReference>
<feature type="repeat" description="ARM" evidence="8">
    <location>
        <begin position="1325"/>
        <end position="1353"/>
    </location>
</feature>
<accession>K3X6I8</accession>
<evidence type="ECO:0000256" key="2">
    <source>
        <dbReference type="ARBA" id="ARBA00005462"/>
    </source>
</evidence>
<evidence type="ECO:0000256" key="1">
    <source>
        <dbReference type="ARBA" id="ARBA00004592"/>
    </source>
</evidence>
<dbReference type="Gene3D" id="1.25.10.10">
    <property type="entry name" value="Leucine-rich Repeat Variant"/>
    <property type="match status" value="8"/>
</dbReference>
<evidence type="ECO:0000256" key="5">
    <source>
        <dbReference type="ARBA" id="ARBA00023136"/>
    </source>
</evidence>
<organism evidence="10 11">
    <name type="scientific">Globisporangium ultimum (strain ATCC 200006 / CBS 805.95 / DAOM BR144)</name>
    <name type="common">Pythium ultimum</name>
    <dbReference type="NCBI Taxonomy" id="431595"/>
    <lineage>
        <taxon>Eukaryota</taxon>
        <taxon>Sar</taxon>
        <taxon>Stramenopiles</taxon>
        <taxon>Oomycota</taxon>
        <taxon>Peronosporomycetes</taxon>
        <taxon>Pythiales</taxon>
        <taxon>Pythiaceae</taxon>
        <taxon>Globisporangium</taxon>
    </lineage>
</organism>
<dbReference type="GO" id="GO:0071562">
    <property type="term" value="P:nucleus-vacuole junction assembly"/>
    <property type="evidence" value="ECO:0007669"/>
    <property type="project" value="InterPro"/>
</dbReference>
<dbReference type="PANTHER" id="PTHR47249">
    <property type="entry name" value="VACUOLAR PROTEIN 8"/>
    <property type="match status" value="1"/>
</dbReference>
<keyword evidence="3" id="KW-0926">Vacuole</keyword>
<proteinExistence type="inferred from homology"/>
<evidence type="ECO:0000313" key="10">
    <source>
        <dbReference type="EnsemblProtists" id="PYU1_T012837"/>
    </source>
</evidence>
<reference evidence="10" key="3">
    <citation type="submission" date="2015-02" db="UniProtKB">
        <authorList>
            <consortium name="EnsemblProtists"/>
        </authorList>
    </citation>
    <scope>IDENTIFICATION</scope>
    <source>
        <strain evidence="10">DAOM BR144</strain>
    </source>
</reference>
<evidence type="ECO:0000256" key="9">
    <source>
        <dbReference type="SAM" id="MobiDB-lite"/>
    </source>
</evidence>
<keyword evidence="4" id="KW-0677">Repeat</keyword>
<feature type="region of interest" description="Disordered" evidence="9">
    <location>
        <begin position="1188"/>
        <end position="1226"/>
    </location>
</feature>
<dbReference type="InterPro" id="IPR045156">
    <property type="entry name" value="Vac8"/>
</dbReference>
<dbReference type="PANTHER" id="PTHR47249:SF1">
    <property type="entry name" value="VACUOLAR PROTEIN 8"/>
    <property type="match status" value="1"/>
</dbReference>
<sequence length="4220" mass="465335">MTPSNPNADAVMYALSLIAVQTDAIFPRELMTATCLKMLETLRGAAKRSKNASAMGFLFAALAKSPIFHNAMCTEHNLSILSKLLVGGSVDVLCASSYALGVVGMHAQDTVKELLFRVDAPQNVLKLLLSPQEKVVRTAIFALACIINDGLVLAQTSGKAVYPDVAFPESLRDAMLGTCRALLASKDVFKQIYDRAIHQLSTGSTYAAKLLASLCLDDYVKVQCCNPTCVEHMLQYTRSASSAFLPTCLAFFIECTNITTQSALAQEKLLAIADVDKHGTWTSESFCVYIQHTQDCFPFFIALFQDHPPDRLFGLPVLFSNFVKSSHEMKTKLSIREVVDNSLLAITRFNHANFHEQTLHFLDDLTQEKNQTALTMLFEHDPDRVANLLHSTHMHIQLVAATILRRLFKRIHATEIPSVAAKRHLVKLMGLAAPERRSLAVAACRVWGNLFLVNEKRAGFAKTLNAVEVLLVLLSRCAAECTDDLKSIDGGGESSGSSALIPTPVKNLHIVIRSIYRAALNDEVQNVMVAAPHFLCIVDLFTHFDERISHLAISTMTEIARTSSLRKHVAVAAVLTAVNTILRGQDPGQNPRTSTKIDCLKLLSVLDKKEPLIQNLLVEYKLLDAIVLLLHAPLASLDWRLLQQCLETLGWISSGIYSPIRKIAATSKMVDFTLRHVDSAREQTTSASLHLLQRLSTEKHVQDLVKTANGPSIIMRALSNRNDAETKRRACLLIRNLVTQHDSNRKQFQNLGVNSYLVALITSCRPEAATLKLRINGLYALSAMTEGISAIAKASKQEVVECDDSPKLLRLVGDNDDKKLCAAWCYTLAMLAMGSSSNQKKLVDTGLVELLVKFMACKHQKHFPAISVQGRSLPLPVIAAQLLAYLASLPENRSLIMREGGTDLLVAIIDALQSEIHDLQRFTALVVANLATRNDDNKVRIGASGAIPPLVDRLSSKQLNVLENVLTAVMKLGSHAGNKVKFGSKVCFEKLLSLVRHEELAIRKGAVSTIAVLIEGNDVNKKFLVQCETSVVTELCALVKSTNGKVIESAMLILGELSLLPDQTLEISKYIDILVIVRMMEHVNVKIKRAALNTAVNLTKESFNKLRFGIKECIAALLLCLKSDDLIIVELAVSCLANLSFTAQNASRITQSKSLMVLLKLAAASTTSKDYLTWKEARFLRLDKNNTEEMTETGSTQQGSPNHAESVSPSQVTDEKRDAEDEGEMSGSNELAVYSYCDIEGQTDQVLDFSSFPNRQTSVLEQTLLVLSNCAEEYHDRNLVEKVAIKVVCQALHHPSELVKRCSCFILGSWCKKDPQNQEIATNRCILPTLIQLLNSPNLNIVEAAMYALCKLSYFGDNHMKMLNLDLLSTLVQGILRRPGNLTHDGLLDRSLRLLGTLVRFPKIRQVLKSEEIISDILTNLLQIHKDALAKNISRLILAMLKEESLKFFLPKKTVMLLRAIFTDDSTSTKTIRNVLNIFQVIAVVEEHKTTITLEDSGDALGKMVQELYVAAEMEESLMRIPACAPNAQTILSLLAGITSTKRVAVILYEKKVYTVLPQYLMPYEFPQLERTDSISPDTDDRNATDLTRNSELLDHLQLNTNAVIVAKLLCVPQPDKVIAKLSSLEMTTVMLNLLRSVIALKHSSKLVALSFECLLILEKLCLNSHDQLVMFHEGAVGIFAYYLSVWLEIVSDRDRVENEELNSTTEFQCEALAAISSLKFISPLAHTLLSMASHQENQSVLVRNGCVALTLQAMSVSAISSELRLSFARTFTALSELPVAKEFFDQEDHVSPLFKFMFAHQSDSNLLLLSLRSFSSIVERSPCSRLHILGHPPALSFLLECLTDATSGQVGSKVFFAINVLKCLSMEEEIASRFASLEGLPLVPKLLLLPTDKMSRQTQYFATEMIGHMTFFGHVDELQLSEIIVARILSFASFETDELVATSSTIRALWAIAELARSSLSVQVCKWIVNDPVRLDILIKCGLLPPKHLGIPSIVIGYVLSILIRIVDVEEVASALVSKRICTALSVLLEAVEQDLRLSALKILSLLLPRYAKVGLDSPSAVGPKNEDWSMILRYLVEWMEVYARDPSYCVIASLMDAYLSLSFVSSLPVLAADFQSGIVRTGLAEIVANTMLHFDPKVADAEEHVLRDKLLLQVLKVCLNLMGYSTAYSDKIVELNVPLVLENVLQLDSDELQLETLKSMNHLASLSDDKNLLFSSYACVTRLKQLATSANLAILAMITPLLVLMTSKLSTLPGLCCLDGINIVSGLILVNWTRARSAFHHRIADDCCSMLLSMFAADENVFALYDQTQVIPKLFGIVEAYGAPELPLQVLVKISEYTPSHGRFMALLPALCQLLLGGAEQLGTKSHNLILVILFNIFCCGADVESLSQTLSTGEYAVLPQILPLSRWVNVTNPGSVQVVLKLLYAYMSTPTYRTLLNDGLNIPALLELVGAASPEVAIAAAQLLLAASDEREVQISITVEDGIGLLVRTLHRTTEWELECLILTILRNMSPDSEIQVLILNEDGVPRLIQFVNEREAELFASDKRLTLSCDILRQISHTPNAATEIVLIQGHRSIMELNRAQFTIAGMDAHCATTLEILSNLAKAPSVVHSLLDAKLHDLFLSYIMSSNSSITESSIHSESSLPLAKKLVLAGLRSLCQENKAIRNILGSKQELIPFFEDALSSTFGMEVKVECLGLLCYLSKTPEGRKSIFIKSSSSFIQRVCGLICAALSASEKTIKPSMGGSSSQNHMPSTSTITRMAIVGVKLIAHLLTDLTQERVQVGWQLDDLVSLSQLLEKLLSDHQQPRLQLIALNLLSGSFLGSSFYFQLSTQMLGDLLNILLISPSKDHYTQAENVVVSAFKDPDKIRASIRGNQILEQLLIVLTQKSDPTARQALCPALTQVLYVSMSRNFIVNQRFLSKLLSLLVISTPANNLVSDELHSTDEKSTNALVQALCVYLSFVFWSCSHTAALQSNIREVLRSEVNATAFEAIVMQIHGLHAQVCRTTSATNSPEVSALSSENLLIWNLLAECISPPMQHIQKIVSRTALSRWLCLVEDLFTALQGWDNRPQRVISFRESGHQSEADLDAEENVSGETERSLATSNTISHDIATLQTLKIASVLSRLKDHLVTEEDDSAAERMAQSKVNICTFCLQTLWTESGNIDQRHALVQAALSGLIDARDGWGENCLIAACKSYDRMDLLLAKLLQIFHVSYHALNQSRHLLLQLLLTLVSTGSYIDELKGMDIQSAIENNELIEAADKSLPITILSLLGYNADLNSEFSLALQRFEKAENTVSRKENLAYLVNFLQLYAFTDESLQQKAISVFMAELVANAMVFDPDDATNTITHDCVTGLIKLAGVRKFVQLYLQDWNLNALLNVTFARQKGDQANDFVERPGLSLREIGQLLEIASRVCRCLGVAEADPAGAVQERTLFNGLTLVQELSRQDLPLLGQLLALINWLTDNADNFQCLCLHLPMLNAFLPFLPHFTDNAGLLLEVMEKCIYNSPRVEYLTAMLWTTLEFTYNNVAALSKLMSVRGKLLLYILLIMKRMGEDGFARSDVYELSIQLILSNVRAPSQLKAQVSWDLLGMLTEFDPAITTIFNFDGIQMLLRELCPESEILGADGTSSHPSTPRGSKVSPRAYYSEMEALKCLSKSARTHDEVLFKIGEITGIGITLFKVLVKVDSDTLMQVKEVSELPPGVNIAESQEHAAHLIARISSQECLRASILSQEHVSVLIESLESVHLKVVLYSLETLYNLCEFTICLDALVCHATVPVLGQILFSPLAAGETQSKTEDFVLGILGNMCSKSKLICRRVVSSNLVPKLNDFLSSPRKSIHHNAAWVINCLSKDAELVPKLRENGVPETLCDQLLQYDPSTTQCKALGALANLLALSRISPIARAIIRQTVESININIPNPQAQHAIARGFGVFETIAAQSLEAKQILFEENAIQITLVMLGATDQQVRLKALEVIAKWLLENPKTDQIHELFVDSTLLAVVRVISEEPSEILLVALTLLNLLLSDEFLKEKLASMTYEVLLRLVATHCSHNLTALQGKILSESLRSLVTMTKMGKVSVSTSSAIVNSIEPLITLLRAATSDSIRMSALYLLVNFASVIELRASMLHNGALQALNSILRVVDPARDEKVIQLCLLGLALLTAVDFSDHVEELSSSTVEALIGFLSSKNPSVQANAVWVLSNISSEGQSVVSVLYPFAVP</sequence>
<name>K3X6I8_GLOUD</name>
<dbReference type="OMA" id="WTCIVES"/>
<dbReference type="InterPro" id="IPR016024">
    <property type="entry name" value="ARM-type_fold"/>
</dbReference>
<keyword evidence="6" id="KW-0449">Lipoprotein</keyword>
<dbReference type="EMBL" id="GL376581">
    <property type="status" value="NOT_ANNOTATED_CDS"/>
    <property type="molecule type" value="Genomic_DNA"/>
</dbReference>
<dbReference type="GO" id="GO:0005774">
    <property type="term" value="C:vacuolar membrane"/>
    <property type="evidence" value="ECO:0007669"/>
    <property type="project" value="UniProtKB-SubCell"/>
</dbReference>
<evidence type="ECO:0000313" key="11">
    <source>
        <dbReference type="Proteomes" id="UP000019132"/>
    </source>
</evidence>
<feature type="compositionally biased region" description="Polar residues" evidence="9">
    <location>
        <begin position="1192"/>
        <end position="1212"/>
    </location>
</feature>
<protein>
    <recommendedName>
        <fullName evidence="7">Vacuolar protein 8</fullName>
    </recommendedName>
</protein>
<keyword evidence="5" id="KW-0472">Membrane</keyword>
<dbReference type="EnsemblProtists" id="PYU1_T012837">
    <property type="protein sequence ID" value="PYU1_T012837"/>
    <property type="gene ID" value="PYU1_G012810"/>
</dbReference>
<reference evidence="11" key="2">
    <citation type="submission" date="2010-04" db="EMBL/GenBank/DDBJ databases">
        <authorList>
            <person name="Buell R."/>
            <person name="Hamilton J."/>
            <person name="Hostetler J."/>
        </authorList>
    </citation>
    <scope>NUCLEOTIDE SEQUENCE [LARGE SCALE GENOMIC DNA]</scope>
    <source>
        <strain evidence="11">DAOM:BR144</strain>
    </source>
</reference>
<dbReference type="SMART" id="SM00185">
    <property type="entry name" value="ARM"/>
    <property type="match status" value="21"/>
</dbReference>
<dbReference type="SUPFAM" id="SSF48371">
    <property type="entry name" value="ARM repeat"/>
    <property type="match status" value="9"/>
</dbReference>
<feature type="repeat" description="ARM" evidence="8">
    <location>
        <begin position="4176"/>
        <end position="4204"/>
    </location>
</feature>
<evidence type="ECO:0000256" key="4">
    <source>
        <dbReference type="ARBA" id="ARBA00022737"/>
    </source>
</evidence>